<keyword evidence="3" id="KW-0648">Protein biosynthesis</keyword>
<dbReference type="Pfam" id="PF01873">
    <property type="entry name" value="eIF-5_eIF-2B"/>
    <property type="match status" value="1"/>
</dbReference>
<evidence type="ECO:0000256" key="1">
    <source>
        <dbReference type="ARBA" id="ARBA00010397"/>
    </source>
</evidence>
<reference evidence="6 7" key="2">
    <citation type="journal article" date="2012" name="Proc. Natl. Acad. Sci. U.S.A.">
        <title>Antigenic diversity is generated by distinct evolutionary mechanisms in African trypanosome species.</title>
        <authorList>
            <person name="Jackson A.P."/>
            <person name="Berry A."/>
            <person name="Aslett M."/>
            <person name="Allison H.C."/>
            <person name="Burton P."/>
            <person name="Vavrova-Anderson J."/>
            <person name="Brown R."/>
            <person name="Browne H."/>
            <person name="Corton N."/>
            <person name="Hauser H."/>
            <person name="Gamble J."/>
            <person name="Gilderthorp R."/>
            <person name="Marcello L."/>
            <person name="McQuillan J."/>
            <person name="Otto T.D."/>
            <person name="Quail M.A."/>
            <person name="Sanders M.J."/>
            <person name="van Tonder A."/>
            <person name="Ginger M.L."/>
            <person name="Field M.C."/>
            <person name="Barry J.D."/>
            <person name="Hertz-Fowler C."/>
            <person name="Berriman M."/>
        </authorList>
    </citation>
    <scope>NUCLEOTIDE SEQUENCE [LARGE SCALE GENOMIC DNA]</scope>
    <source>
        <strain evidence="6 7">IL3000</strain>
    </source>
</reference>
<accession>F9W6K4</accession>
<feature type="domain" description="Translation initiation factor IF2/IF5" evidence="5">
    <location>
        <begin position="180"/>
        <end position="290"/>
    </location>
</feature>
<keyword evidence="7" id="KW-1185">Reference proteome</keyword>
<dbReference type="PANTHER" id="PTHR23001">
    <property type="entry name" value="EUKARYOTIC TRANSLATION INITIATION FACTOR"/>
    <property type="match status" value="1"/>
</dbReference>
<name>F9W6K4_TRYCI</name>
<dbReference type="AlphaFoldDB" id="F9W6K4"/>
<dbReference type="PANTHER" id="PTHR23001:SF3">
    <property type="entry name" value="EUKARYOTIC TRANSLATION INITIATION FACTOR 2 SUBUNIT 2"/>
    <property type="match status" value="1"/>
</dbReference>
<evidence type="ECO:0000313" key="7">
    <source>
        <dbReference type="Proteomes" id="UP000000702"/>
    </source>
</evidence>
<feature type="region of interest" description="Disordered" evidence="4">
    <location>
        <begin position="1"/>
        <end position="44"/>
    </location>
</feature>
<dbReference type="InterPro" id="IPR045196">
    <property type="entry name" value="IF2/IF5"/>
</dbReference>
<dbReference type="VEuPathDB" id="TriTrypDB:TcIL3000_0_36590"/>
<evidence type="ECO:0000259" key="5">
    <source>
        <dbReference type="SMART" id="SM00653"/>
    </source>
</evidence>
<dbReference type="GO" id="GO:0031369">
    <property type="term" value="F:translation initiation factor binding"/>
    <property type="evidence" value="ECO:0007669"/>
    <property type="project" value="TreeGrafter"/>
</dbReference>
<dbReference type="Gene3D" id="3.30.30.170">
    <property type="match status" value="1"/>
</dbReference>
<sequence length="318" mass="35458">MAEKQEGVGGVQRRERARGGPTSRKENKEEATHPAGPRPKAPRAAEVVLDAPEVSHKDPLMLPTTHALNDTAAMERAAAEDIFTIPYDSYTAADLHALLQRVTRKDVERRMVEREQQRRKENQAPRVERFLDAAVGADRTGSSSTNTGASSEVCCGYAYDDMLQRLVIALNRNKESGGMSERNKLPVPMVEKVGKKKVAIINFGKICEAFNRPIEDVKDYIEKELSVGGNLDSSEALILKYEIQKVTAFDKILIKYLDEYVKCNSCHKIDTTLAKEGRRMELRCNWCTATRSVQAVGSATYSAQVGKRSRARRQAMTL</sequence>
<organism evidence="6 7">
    <name type="scientific">Trypanosoma congolense (strain IL3000)</name>
    <dbReference type="NCBI Taxonomy" id="1068625"/>
    <lineage>
        <taxon>Eukaryota</taxon>
        <taxon>Discoba</taxon>
        <taxon>Euglenozoa</taxon>
        <taxon>Kinetoplastea</taxon>
        <taxon>Metakinetoplastina</taxon>
        <taxon>Trypanosomatida</taxon>
        <taxon>Trypanosomatidae</taxon>
        <taxon>Trypanosoma</taxon>
        <taxon>Nannomonas</taxon>
    </lineage>
</organism>
<keyword evidence="2" id="KW-0396">Initiation factor</keyword>
<dbReference type="GO" id="GO:0005850">
    <property type="term" value="C:eukaryotic translation initiation factor 2 complex"/>
    <property type="evidence" value="ECO:0007669"/>
    <property type="project" value="TreeGrafter"/>
</dbReference>
<reference evidence="7" key="1">
    <citation type="submission" date="2011-07" db="EMBL/GenBank/DDBJ databases">
        <title>Divergent evolution of antigenic variation in African trypanosomes.</title>
        <authorList>
            <person name="Jackson A.P."/>
            <person name="Berry A."/>
            <person name="Allison H.C."/>
            <person name="Burton P."/>
            <person name="Anderson J."/>
            <person name="Aslett M."/>
            <person name="Brown R."/>
            <person name="Corton N."/>
            <person name="Harris D."/>
            <person name="Hauser H."/>
            <person name="Gamble J."/>
            <person name="Gilderthorp R."/>
            <person name="McQuillan J."/>
            <person name="Quail M.A."/>
            <person name="Sanders M."/>
            <person name="Van Tonder A."/>
            <person name="Ginger M.L."/>
            <person name="Donelson J.E."/>
            <person name="Field M.C."/>
            <person name="Barry J.D."/>
            <person name="Berriman M."/>
            <person name="Hertz-Fowler C."/>
        </authorList>
    </citation>
    <scope>NUCLEOTIDE SEQUENCE [LARGE SCALE GENOMIC DNA]</scope>
    <source>
        <strain evidence="7">IL3000</strain>
    </source>
</reference>
<dbReference type="GO" id="GO:0001731">
    <property type="term" value="P:formation of translation preinitiation complex"/>
    <property type="evidence" value="ECO:0007669"/>
    <property type="project" value="TreeGrafter"/>
</dbReference>
<feature type="compositionally biased region" description="Basic and acidic residues" evidence="4">
    <location>
        <begin position="1"/>
        <end position="32"/>
    </location>
</feature>
<protein>
    <submittedName>
        <fullName evidence="6">WGS project CAEQ00000000 data, annotated contig 1484</fullName>
    </submittedName>
</protein>
<dbReference type="InterPro" id="IPR002735">
    <property type="entry name" value="Transl_init_fac_IF2/IF5_dom"/>
</dbReference>
<comment type="similarity">
    <text evidence="1">Belongs to the eIF-2-beta/eIF-5 family.</text>
</comment>
<comment type="caution">
    <text evidence="6">The sequence shown here is derived from an EMBL/GenBank/DDBJ whole genome shotgun (WGS) entry which is preliminary data.</text>
</comment>
<evidence type="ECO:0000256" key="4">
    <source>
        <dbReference type="SAM" id="MobiDB-lite"/>
    </source>
</evidence>
<dbReference type="Proteomes" id="UP000000702">
    <property type="component" value="Unassembled WGS sequence"/>
</dbReference>
<dbReference type="OMA" id="RICDAFH"/>
<proteinExistence type="inferred from homology"/>
<evidence type="ECO:0000256" key="3">
    <source>
        <dbReference type="ARBA" id="ARBA00022917"/>
    </source>
</evidence>
<evidence type="ECO:0000313" key="6">
    <source>
        <dbReference type="EMBL" id="CCD12811.1"/>
    </source>
</evidence>
<dbReference type="SUPFAM" id="SSF75689">
    <property type="entry name" value="Zinc-binding domain of translation initiation factor 2 beta"/>
    <property type="match status" value="1"/>
</dbReference>
<dbReference type="FunFam" id="3.30.30.170:FF:000001">
    <property type="entry name" value="Eukaryotic translation initiation factor 2 subunit"/>
    <property type="match status" value="1"/>
</dbReference>
<dbReference type="InterPro" id="IPR016190">
    <property type="entry name" value="Transl_init_fac_IF2/IF5_Zn-bd"/>
</dbReference>
<dbReference type="SUPFAM" id="SSF100966">
    <property type="entry name" value="Translation initiation factor 2 beta, aIF2beta, N-terminal domain"/>
    <property type="match status" value="1"/>
</dbReference>
<dbReference type="SMART" id="SM00653">
    <property type="entry name" value="eIF2B_5"/>
    <property type="match status" value="1"/>
</dbReference>
<dbReference type="InterPro" id="IPR016189">
    <property type="entry name" value="Transl_init_fac_IF2/IF5_N"/>
</dbReference>
<dbReference type="GO" id="GO:0003729">
    <property type="term" value="F:mRNA binding"/>
    <property type="evidence" value="ECO:0007669"/>
    <property type="project" value="TreeGrafter"/>
</dbReference>
<gene>
    <name evidence="6" type="ORF">TCIL3000_0_36590</name>
</gene>
<dbReference type="GO" id="GO:0003743">
    <property type="term" value="F:translation initiation factor activity"/>
    <property type="evidence" value="ECO:0007669"/>
    <property type="project" value="UniProtKB-KW"/>
</dbReference>
<dbReference type="EMBL" id="CAEQ01000889">
    <property type="protein sequence ID" value="CCD12811.1"/>
    <property type="molecule type" value="Genomic_DNA"/>
</dbReference>
<evidence type="ECO:0000256" key="2">
    <source>
        <dbReference type="ARBA" id="ARBA00022540"/>
    </source>
</evidence>